<name>A0AAD1Q4J6_PLAAG</name>
<evidence type="ECO:0000313" key="7">
    <source>
        <dbReference type="EMBL" id="CAD5983882.1"/>
    </source>
</evidence>
<keyword evidence="4" id="KW-0949">S-adenosyl-L-methionine</keyword>
<organism evidence="7 8">
    <name type="scientific">Planktothrix agardhii</name>
    <name type="common">Oscillatoria agardhii</name>
    <dbReference type="NCBI Taxonomy" id="1160"/>
    <lineage>
        <taxon>Bacteria</taxon>
        <taxon>Bacillati</taxon>
        <taxon>Cyanobacteriota</taxon>
        <taxon>Cyanophyceae</taxon>
        <taxon>Oscillatoriophycideae</taxon>
        <taxon>Oscillatoriales</taxon>
        <taxon>Microcoleaceae</taxon>
        <taxon>Planktothrix</taxon>
    </lineage>
</organism>
<evidence type="ECO:0000313" key="8">
    <source>
        <dbReference type="Proteomes" id="UP001153761"/>
    </source>
</evidence>
<protein>
    <recommendedName>
        <fullName evidence="1">site-specific DNA-methyltransferase (adenine-specific)</fullName>
        <ecNumber evidence="1">2.1.1.72</ecNumber>
    </recommendedName>
</protein>
<dbReference type="Gene3D" id="3.40.50.150">
    <property type="entry name" value="Vaccinia Virus protein VP39"/>
    <property type="match status" value="2"/>
</dbReference>
<evidence type="ECO:0000256" key="1">
    <source>
        <dbReference type="ARBA" id="ARBA00011900"/>
    </source>
</evidence>
<evidence type="ECO:0000256" key="4">
    <source>
        <dbReference type="ARBA" id="ARBA00022691"/>
    </source>
</evidence>
<dbReference type="PANTHER" id="PTHR33841:SF1">
    <property type="entry name" value="DNA METHYLTRANSFERASE A"/>
    <property type="match status" value="1"/>
</dbReference>
<dbReference type="GO" id="GO:0032259">
    <property type="term" value="P:methylation"/>
    <property type="evidence" value="ECO:0007669"/>
    <property type="project" value="UniProtKB-KW"/>
</dbReference>
<sequence length="1386" mass="158888">MTSLTGILIQGNLIASDLTIDLVSGELKGQLSENFGLSKTQKLEDEIAFAWGEAKDLWNIFKRRLGRDETETATSITREYWAIPLLKLLGYNPIYQPKAEIIEEKTFAISHRVESGENKPPIHIIGCKINIEKSSRTGNSRLSAHGLMQEYLNRTEHLWGIVTNGLCWRLLRDCSLMTRLTYLEFDLEQILNGENFAEFGLFYRLFHRTRLPQGIEDTDECLLEFYHQETLQQGGRVRDRLRDGVERAIIRLGTGFLQHQQNQSLRQLIEENQLISQNFYRLLLFLIYRLLFLMVAESRNLLLAGEDAEKVRIYREYYSIERLRALAERPSYRREGFQDIWQGLIVTFALFNENWRGEVLGLSPLNGDLFGEKTLKILEGCAIDNHDLLMSIRELSLYENKGQLRRVNYGALDVEELGSVYESLLDFTPQFRQQQGVYEFLLVIGSDRKTTGSYYTPPELVAQLIKSALEPVIAEKLRESEKGKLGEALLSLKVCDPACGSGHFLLAAARRIGKELAIIRTGEPQPAPEALRQAIRDVVQHCIYGVDLNPLAVDLCKVALWIEGFCKGLPLNFLDHRIKCGNSLVGVLDISHSHEEWKNYKEQMDKDCKEQMDKYCKEQMDKYCKEQMDKYWIPDGAFKAVTGDDKKLATLFKTRNKKEKKDIEVGQGSLYFVDVEAERSQYIEKWREFAEISETTPKEIKQKQSQYQLNHSENNRGWWRDYSACNLWTAAFFMGLTEQNLQLLPTTEALKQLLGGNPVTQKLVDAANQLAEEKRFFHWSVEFPDVFNPPQPPLANGGRDISPITKGGLRGVEDVSPLTKGGLRGVEDISPITKGGLRGVNGFDCVLGNPPWELLQIAEKEFFAAKDVDIANENNSDKRKKLIKKLAQNNPQLLQMFEDTKYSADAQNKFIRESGRFPLTAVGKINTYAVFAETVRNLVNSEGTVGVILPTGIATDDSNKLFIQKIVNESQLNSFLDFTNRGYIFPGVESTFAFSLLVLSNCKTTQLQLASQLWKLGDINNNTKVYTLNASEIRVINPNTSHLPIFQSSIDAKLILRIYYNIPVLVNQSKTDYWNICFKQGLFNMTSDRYLFISKNDLEKQEWIISKNIFNKKNNHYLPLYESKLTDIYNHRASTFEGIEESKMFGTKPKTNELTLEQLANPDEIILPRYWVAEKEINQKIPDFWKYQWLIGFRNAISAVADSRSVRFTIIPKYGVGNSMPLIFSDKSVKEICCLVANFNSIILDYVAKQKASGGNLNFYVVKQLPIIPPDWYTPEDIEFISSRVLELVYTAYDMKPFAQDMGYDGEPFIWDEERRAILRAELDAKYAKLYGLTRDELRYILDPADIYGADFPSETFRVLKNKEINKYGEYRTQRLVLAAWDMLGF</sequence>
<dbReference type="InterPro" id="IPR011639">
    <property type="entry name" value="MethylTrfase_TaqI-like_dom"/>
</dbReference>
<dbReference type="EC" id="2.1.1.72" evidence="1"/>
<dbReference type="Pfam" id="PF07669">
    <property type="entry name" value="Eco57I"/>
    <property type="match status" value="1"/>
</dbReference>
<dbReference type="EMBL" id="LR882965">
    <property type="protein sequence ID" value="CAD5983882.1"/>
    <property type="molecule type" value="Genomic_DNA"/>
</dbReference>
<dbReference type="SUPFAM" id="SSF53335">
    <property type="entry name" value="S-adenosyl-L-methionine-dependent methyltransferases"/>
    <property type="match status" value="1"/>
</dbReference>
<dbReference type="REBASE" id="643106">
    <property type="entry name" value="Pag66ORF4394P"/>
</dbReference>
<keyword evidence="7" id="KW-0614">Plasmid</keyword>
<dbReference type="InterPro" id="IPR029063">
    <property type="entry name" value="SAM-dependent_MTases_sf"/>
</dbReference>
<feature type="domain" description="Type II methyltransferase M.TaqI-like" evidence="6">
    <location>
        <begin position="541"/>
        <end position="866"/>
    </location>
</feature>
<evidence type="ECO:0000259" key="6">
    <source>
        <dbReference type="Pfam" id="PF07669"/>
    </source>
</evidence>
<accession>A0AAD1Q4J6</accession>
<gene>
    <name evidence="7" type="ORF">PANO66_04394</name>
</gene>
<geneLocation type="plasmid" evidence="7 8">
    <name>p2</name>
</geneLocation>
<dbReference type="GO" id="GO:0009007">
    <property type="term" value="F:site-specific DNA-methyltransferase (adenine-specific) activity"/>
    <property type="evidence" value="ECO:0007669"/>
    <property type="project" value="UniProtKB-EC"/>
</dbReference>
<dbReference type="InterPro" id="IPR050953">
    <property type="entry name" value="N4_N6_ade-DNA_methylase"/>
</dbReference>
<proteinExistence type="predicted"/>
<keyword evidence="3 7" id="KW-0808">Transferase</keyword>
<reference evidence="7" key="1">
    <citation type="submission" date="2020-09" db="EMBL/GenBank/DDBJ databases">
        <authorList>
            <person name="Blom J."/>
        </authorList>
    </citation>
    <scope>NUCLEOTIDE SEQUENCE</scope>
    <source>
        <strain evidence="7">No.66</strain>
        <plasmid evidence="7">p2</plasmid>
    </source>
</reference>
<evidence type="ECO:0000256" key="2">
    <source>
        <dbReference type="ARBA" id="ARBA00022603"/>
    </source>
</evidence>
<comment type="catalytic activity">
    <reaction evidence="5">
        <text>a 2'-deoxyadenosine in DNA + S-adenosyl-L-methionine = an N(6)-methyl-2'-deoxyadenosine in DNA + S-adenosyl-L-homocysteine + H(+)</text>
        <dbReference type="Rhea" id="RHEA:15197"/>
        <dbReference type="Rhea" id="RHEA-COMP:12418"/>
        <dbReference type="Rhea" id="RHEA-COMP:12419"/>
        <dbReference type="ChEBI" id="CHEBI:15378"/>
        <dbReference type="ChEBI" id="CHEBI:57856"/>
        <dbReference type="ChEBI" id="CHEBI:59789"/>
        <dbReference type="ChEBI" id="CHEBI:90615"/>
        <dbReference type="ChEBI" id="CHEBI:90616"/>
        <dbReference type="EC" id="2.1.1.72"/>
    </reaction>
</comment>
<dbReference type="GO" id="GO:0006304">
    <property type="term" value="P:DNA modification"/>
    <property type="evidence" value="ECO:0007669"/>
    <property type="project" value="InterPro"/>
</dbReference>
<dbReference type="RefSeq" id="WP_254032757.1">
    <property type="nucleotide sequence ID" value="NZ_LR882965.1"/>
</dbReference>
<evidence type="ECO:0000256" key="5">
    <source>
        <dbReference type="ARBA" id="ARBA00047942"/>
    </source>
</evidence>
<dbReference type="PANTHER" id="PTHR33841">
    <property type="entry name" value="DNA METHYLTRANSFERASE YEEA-RELATED"/>
    <property type="match status" value="1"/>
</dbReference>
<keyword evidence="2 7" id="KW-0489">Methyltransferase</keyword>
<dbReference type="Proteomes" id="UP001153761">
    <property type="component" value="Plasmid p2"/>
</dbReference>
<evidence type="ECO:0000256" key="3">
    <source>
        <dbReference type="ARBA" id="ARBA00022679"/>
    </source>
</evidence>
<dbReference type="PRINTS" id="PR00507">
    <property type="entry name" value="N12N6MTFRASE"/>
</dbReference>